<dbReference type="EMBL" id="CP028844">
    <property type="protein sequence ID" value="AWB25334.1"/>
    <property type="molecule type" value="Genomic_DNA"/>
</dbReference>
<proteinExistence type="predicted"/>
<sequence>MLERGGGGTVPAQAPRVSLAPAHVRRAEEYIRAHLDSALSLPHLAEKAGSSMRSLQEGFRQFRHSTISDFILAQRLDRWRALILAADPEAKVGDLALGVGLNHPGRAAAAYRDRFGETPSRTLRQRRR</sequence>
<gene>
    <name evidence="4" type="ORF">DA075_30975</name>
</gene>
<dbReference type="InterPro" id="IPR009057">
    <property type="entry name" value="Homeodomain-like_sf"/>
</dbReference>
<dbReference type="InterPro" id="IPR018060">
    <property type="entry name" value="HTH_AraC"/>
</dbReference>
<dbReference type="PANTHER" id="PTHR47893:SF1">
    <property type="entry name" value="REGULATORY PROTEIN PCHR"/>
    <property type="match status" value="1"/>
</dbReference>
<dbReference type="PROSITE" id="PS01124">
    <property type="entry name" value="HTH_ARAC_FAMILY_2"/>
    <property type="match status" value="1"/>
</dbReference>
<organism evidence="4 5">
    <name type="scientific">Methylobacterium currus</name>
    <dbReference type="NCBI Taxonomy" id="2051553"/>
    <lineage>
        <taxon>Bacteria</taxon>
        <taxon>Pseudomonadati</taxon>
        <taxon>Pseudomonadota</taxon>
        <taxon>Alphaproteobacteria</taxon>
        <taxon>Hyphomicrobiales</taxon>
        <taxon>Methylobacteriaceae</taxon>
        <taxon>Methylobacterium</taxon>
    </lineage>
</organism>
<evidence type="ECO:0000313" key="5">
    <source>
        <dbReference type="Proteomes" id="UP000244755"/>
    </source>
</evidence>
<dbReference type="GO" id="GO:0003700">
    <property type="term" value="F:DNA-binding transcription factor activity"/>
    <property type="evidence" value="ECO:0007669"/>
    <property type="project" value="InterPro"/>
</dbReference>
<keyword evidence="2" id="KW-0804">Transcription</keyword>
<evidence type="ECO:0000259" key="3">
    <source>
        <dbReference type="PROSITE" id="PS01124"/>
    </source>
</evidence>
<dbReference type="KEGG" id="mee:DA075_30975"/>
<evidence type="ECO:0000256" key="2">
    <source>
        <dbReference type="ARBA" id="ARBA00023163"/>
    </source>
</evidence>
<dbReference type="SUPFAM" id="SSF46689">
    <property type="entry name" value="Homeodomain-like"/>
    <property type="match status" value="1"/>
</dbReference>
<keyword evidence="1" id="KW-0805">Transcription regulation</keyword>
<keyword evidence="5" id="KW-1185">Reference proteome</keyword>
<dbReference type="AlphaFoldDB" id="A0A2R4WUX7"/>
<evidence type="ECO:0000313" key="4">
    <source>
        <dbReference type="EMBL" id="AWB25334.1"/>
    </source>
</evidence>
<dbReference type="OrthoDB" id="7285481at2"/>
<dbReference type="SMART" id="SM00342">
    <property type="entry name" value="HTH_ARAC"/>
    <property type="match status" value="1"/>
</dbReference>
<dbReference type="Proteomes" id="UP000244755">
    <property type="component" value="Chromosome 2"/>
</dbReference>
<dbReference type="GO" id="GO:0043565">
    <property type="term" value="F:sequence-specific DNA binding"/>
    <property type="evidence" value="ECO:0007669"/>
    <property type="project" value="InterPro"/>
</dbReference>
<dbReference type="PANTHER" id="PTHR47893">
    <property type="entry name" value="REGULATORY PROTEIN PCHR"/>
    <property type="match status" value="1"/>
</dbReference>
<name>A0A2R4WUX7_9HYPH</name>
<accession>A0A2R4WUX7</accession>
<evidence type="ECO:0000256" key="1">
    <source>
        <dbReference type="ARBA" id="ARBA00023015"/>
    </source>
</evidence>
<protein>
    <submittedName>
        <fullName evidence="4">AraC family transcriptional regulator</fullName>
    </submittedName>
</protein>
<dbReference type="Pfam" id="PF12833">
    <property type="entry name" value="HTH_18"/>
    <property type="match status" value="1"/>
</dbReference>
<dbReference type="Gene3D" id="1.10.10.60">
    <property type="entry name" value="Homeodomain-like"/>
    <property type="match status" value="1"/>
</dbReference>
<feature type="domain" description="HTH araC/xylS-type" evidence="3">
    <location>
        <begin position="25"/>
        <end position="125"/>
    </location>
</feature>
<reference evidence="4 5" key="1">
    <citation type="submission" date="2018-04" db="EMBL/GenBank/DDBJ databases">
        <title>Methylobacterium sp. PR1016A genome.</title>
        <authorList>
            <person name="Park W."/>
        </authorList>
    </citation>
    <scope>NUCLEOTIDE SEQUENCE [LARGE SCALE GENOMIC DNA]</scope>
    <source>
        <strain evidence="4 5">PR1016A</strain>
    </source>
</reference>
<dbReference type="InterPro" id="IPR053142">
    <property type="entry name" value="PchR_regulatory_protein"/>
</dbReference>